<name>A0A5J5G0Y1_9BACL</name>
<feature type="transmembrane region" description="Helical" evidence="7">
    <location>
        <begin position="269"/>
        <end position="289"/>
    </location>
</feature>
<keyword evidence="5 7" id="KW-1133">Transmembrane helix</keyword>
<evidence type="ECO:0000256" key="6">
    <source>
        <dbReference type="ARBA" id="ARBA00023136"/>
    </source>
</evidence>
<sequence>MKTAALTKPGYAGLLKSNVPFRHLWTARSISFLGDSLYNLVISWLIYSMTGSALQVGLVLVTKFLPQMLLGLFIGAWVDRRNQQRLMQLADLGQGLLTACLWILMLTGQLRIFHVHLITAALSILAHLFATSQSSRLPELISDRAHFMTANSLMSISQQITRILGTVFGGMLIAVIGNGGAVLINSASFLVSLLFIRMIPYNITTEERRTGGARSMLAEIREGWQWLRSQKVLMLLIALGTATNIALGPSNVLPPMLIKNTFHGGTTELGLFDACIGAGLLLGGLLTGIRSPRRAGLAFVLGLGCQGAASLLIAAAPGFWLACLGNLLLGFGVTFSVIPMSTLFQILIPPPLRGRVNSISSMGFSLSIPVTYGAVGILADYIGTAKCYAIAGALFLLCFLAGLLSTELRRADTGLGRSPQPSSAQRSV</sequence>
<gene>
    <name evidence="8" type="ORF">F4V43_14615</name>
</gene>
<organism evidence="8 9">
    <name type="scientific">Paenibacillus spiritus</name>
    <dbReference type="NCBI Taxonomy" id="2496557"/>
    <lineage>
        <taxon>Bacteria</taxon>
        <taxon>Bacillati</taxon>
        <taxon>Bacillota</taxon>
        <taxon>Bacilli</taxon>
        <taxon>Bacillales</taxon>
        <taxon>Paenibacillaceae</taxon>
        <taxon>Paenibacillus</taxon>
    </lineage>
</organism>
<keyword evidence="2" id="KW-0813">Transport</keyword>
<dbReference type="CDD" id="cd06173">
    <property type="entry name" value="MFS_MefA_like"/>
    <property type="match status" value="1"/>
</dbReference>
<dbReference type="Gene3D" id="1.20.1250.20">
    <property type="entry name" value="MFS general substrate transporter like domains"/>
    <property type="match status" value="1"/>
</dbReference>
<dbReference type="AlphaFoldDB" id="A0A5J5G0Y1"/>
<evidence type="ECO:0000256" key="2">
    <source>
        <dbReference type="ARBA" id="ARBA00022448"/>
    </source>
</evidence>
<reference evidence="8 9" key="1">
    <citation type="submission" date="2019-09" db="EMBL/GenBank/DDBJ databases">
        <title>Bacillus ochoae sp. nov., Paenibacillus whitsoniae sp. nov., Paenibacillus spiritus sp. nov. Isolated from the Mars Exploration Rover during spacecraft assembly.</title>
        <authorList>
            <person name="Seuylemezian A."/>
            <person name="Vaishampayan P."/>
        </authorList>
    </citation>
    <scope>NUCLEOTIDE SEQUENCE [LARGE SCALE GENOMIC DNA]</scope>
    <source>
        <strain evidence="8 9">MER_111</strain>
    </source>
</reference>
<feature type="transmembrane region" description="Helical" evidence="7">
    <location>
        <begin position="388"/>
        <end position="408"/>
    </location>
</feature>
<evidence type="ECO:0000256" key="7">
    <source>
        <dbReference type="SAM" id="Phobius"/>
    </source>
</evidence>
<dbReference type="PANTHER" id="PTHR23513">
    <property type="entry name" value="INTEGRAL MEMBRANE EFFLUX PROTEIN-RELATED"/>
    <property type="match status" value="1"/>
</dbReference>
<comment type="caution">
    <text evidence="8">The sequence shown here is derived from an EMBL/GenBank/DDBJ whole genome shotgun (WGS) entry which is preliminary data.</text>
</comment>
<dbReference type="GO" id="GO:0005886">
    <property type="term" value="C:plasma membrane"/>
    <property type="evidence" value="ECO:0007669"/>
    <property type="project" value="UniProtKB-SubCell"/>
</dbReference>
<dbReference type="PANTHER" id="PTHR23513:SF6">
    <property type="entry name" value="MAJOR FACILITATOR SUPERFAMILY ASSOCIATED DOMAIN-CONTAINING PROTEIN"/>
    <property type="match status" value="1"/>
</dbReference>
<feature type="transmembrane region" description="Helical" evidence="7">
    <location>
        <begin position="327"/>
        <end position="347"/>
    </location>
</feature>
<keyword evidence="9" id="KW-1185">Reference proteome</keyword>
<dbReference type="InterPro" id="IPR022324">
    <property type="entry name" value="Bacilysin_exporter_BacE_put"/>
</dbReference>
<dbReference type="PRINTS" id="PR01988">
    <property type="entry name" value="EXPORTERBACE"/>
</dbReference>
<keyword evidence="3" id="KW-1003">Cell membrane</keyword>
<dbReference type="RefSeq" id="WP_150458993.1">
    <property type="nucleotide sequence ID" value="NZ_VYKK01000021.1"/>
</dbReference>
<dbReference type="OrthoDB" id="9775268at2"/>
<feature type="transmembrane region" description="Helical" evidence="7">
    <location>
        <begin position="232"/>
        <end position="249"/>
    </location>
</feature>
<evidence type="ECO:0000256" key="4">
    <source>
        <dbReference type="ARBA" id="ARBA00022692"/>
    </source>
</evidence>
<dbReference type="Pfam" id="PF05977">
    <property type="entry name" value="MFS_3"/>
    <property type="match status" value="1"/>
</dbReference>
<keyword evidence="4 7" id="KW-0812">Transmembrane</keyword>
<evidence type="ECO:0000313" key="9">
    <source>
        <dbReference type="Proteomes" id="UP000367750"/>
    </source>
</evidence>
<feature type="transmembrane region" description="Helical" evidence="7">
    <location>
        <begin position="25"/>
        <end position="47"/>
    </location>
</feature>
<feature type="transmembrane region" description="Helical" evidence="7">
    <location>
        <begin position="359"/>
        <end position="382"/>
    </location>
</feature>
<keyword evidence="6 7" id="KW-0472">Membrane</keyword>
<evidence type="ECO:0000313" key="8">
    <source>
        <dbReference type="EMBL" id="KAA9000364.1"/>
    </source>
</evidence>
<evidence type="ECO:0000256" key="5">
    <source>
        <dbReference type="ARBA" id="ARBA00022989"/>
    </source>
</evidence>
<feature type="transmembrane region" description="Helical" evidence="7">
    <location>
        <begin position="182"/>
        <end position="199"/>
    </location>
</feature>
<dbReference type="InterPro" id="IPR010290">
    <property type="entry name" value="TM_effector"/>
</dbReference>
<dbReference type="EMBL" id="VYKK01000021">
    <property type="protein sequence ID" value="KAA9000364.1"/>
    <property type="molecule type" value="Genomic_DNA"/>
</dbReference>
<accession>A0A5J5G0Y1</accession>
<evidence type="ECO:0000256" key="1">
    <source>
        <dbReference type="ARBA" id="ARBA00004651"/>
    </source>
</evidence>
<feature type="transmembrane region" description="Helical" evidence="7">
    <location>
        <begin position="53"/>
        <end position="77"/>
    </location>
</feature>
<evidence type="ECO:0000256" key="3">
    <source>
        <dbReference type="ARBA" id="ARBA00022475"/>
    </source>
</evidence>
<comment type="subcellular location">
    <subcellularLocation>
        <location evidence="1">Cell membrane</location>
        <topology evidence="1">Multi-pass membrane protein</topology>
    </subcellularLocation>
</comment>
<protein>
    <submittedName>
        <fullName evidence="8">MFS transporter</fullName>
    </submittedName>
</protein>
<dbReference type="SUPFAM" id="SSF103473">
    <property type="entry name" value="MFS general substrate transporter"/>
    <property type="match status" value="1"/>
</dbReference>
<feature type="transmembrane region" description="Helical" evidence="7">
    <location>
        <begin position="296"/>
        <end position="321"/>
    </location>
</feature>
<dbReference type="InterPro" id="IPR036259">
    <property type="entry name" value="MFS_trans_sf"/>
</dbReference>
<proteinExistence type="predicted"/>
<feature type="transmembrane region" description="Helical" evidence="7">
    <location>
        <begin position="112"/>
        <end position="132"/>
    </location>
</feature>
<dbReference type="Proteomes" id="UP000367750">
    <property type="component" value="Unassembled WGS sequence"/>
</dbReference>